<proteinExistence type="predicted"/>
<organism evidence="1 2">
    <name type="scientific">Paenibacillus mesotrionivorans</name>
    <dbReference type="NCBI Taxonomy" id="3160968"/>
    <lineage>
        <taxon>Bacteria</taxon>
        <taxon>Bacillati</taxon>
        <taxon>Bacillota</taxon>
        <taxon>Bacilli</taxon>
        <taxon>Bacillales</taxon>
        <taxon>Paenibacillaceae</taxon>
        <taxon>Paenibacillus</taxon>
    </lineage>
</organism>
<keyword evidence="2" id="KW-1185">Reference proteome</keyword>
<evidence type="ECO:0000313" key="2">
    <source>
        <dbReference type="Proteomes" id="UP001631969"/>
    </source>
</evidence>
<gene>
    <name evidence="1" type="ORF">ACI1P1_09960</name>
</gene>
<dbReference type="Proteomes" id="UP001631969">
    <property type="component" value="Unassembled WGS sequence"/>
</dbReference>
<dbReference type="EMBL" id="JBJURJ010000005">
    <property type="protein sequence ID" value="MFM9328612.1"/>
    <property type="molecule type" value="Genomic_DNA"/>
</dbReference>
<accession>A0ACC7NW50</accession>
<name>A0ACC7NW50_9BACL</name>
<comment type="caution">
    <text evidence="1">The sequence shown here is derived from an EMBL/GenBank/DDBJ whole genome shotgun (WGS) entry which is preliminary data.</text>
</comment>
<sequence>MYSAIIVDDEFFVRKGLIEMIDWEGNGFQITGEADNGEDALALIREKRPQLVITDIRMPVLDGIGLIQTVAGEGLDTNFIIISGYNDFRYAQQAVRYGVLDYVLKPVDQDDIVNTLAKLREKLARQTQAQEGKAWDAGEKLIEALIRGDLSGTAIEAWTGYWRDAGVREFSYMLVEINNASPWNDAPVPTKERLAEDIKKALQSILHRSLEHIFVYAHHRAYGFIAPDIYYTERFGSPKELALELGAKLAGLYPLELRIYAGKPVQELRSLRDAYTSAKQAMQYKFIRHNERVIAYGDVEEVILNYIHLEDDCTRELIQAVEEGEGHDLSSCIRQFLQSLVDKHVSPEAMKTAVDRFVAGIVKSIRSMDGDEKLLNSLEPMIGWHDYSITLEELEKLLLQFAAESSETIARLRKTFTKGSIHKIKQYVDANFQKNMNLKSIAAKFFMNPVYLGQLFKKTYGIYFNDHVQQLRISEAKKLLRQTDKRVYEIAEQVGFNNADYFVTQFEKMERMTPTEYRNRIIER</sequence>
<protein>
    <submittedName>
        <fullName evidence="1">Response regulator</fullName>
    </submittedName>
</protein>
<evidence type="ECO:0000313" key="1">
    <source>
        <dbReference type="EMBL" id="MFM9328612.1"/>
    </source>
</evidence>
<reference evidence="1" key="1">
    <citation type="submission" date="2024-12" db="EMBL/GenBank/DDBJ databases">
        <authorList>
            <person name="Wu N."/>
        </authorList>
    </citation>
    <scope>NUCLEOTIDE SEQUENCE</scope>
    <source>
        <strain evidence="1">P15</strain>
    </source>
</reference>